<reference evidence="4 5" key="1">
    <citation type="submission" date="2022-01" db="EMBL/GenBank/DDBJ databases">
        <title>Collection of gut derived symbiotic bacterial strains cultured from healthy donors.</title>
        <authorList>
            <person name="Lin H."/>
            <person name="Kohout C."/>
            <person name="Waligurski E."/>
            <person name="Pamer E.G."/>
        </authorList>
    </citation>
    <scope>NUCLEOTIDE SEQUENCE [LARGE SCALE GENOMIC DNA]</scope>
    <source>
        <strain evidence="4 5">DFI.7.58</strain>
    </source>
</reference>
<evidence type="ECO:0000313" key="5">
    <source>
        <dbReference type="Proteomes" id="UP001298681"/>
    </source>
</evidence>
<dbReference type="PANTHER" id="PTHR33375">
    <property type="entry name" value="CHROMOSOME-PARTITIONING PROTEIN PARB-RELATED"/>
    <property type="match status" value="1"/>
</dbReference>
<dbReference type="InterPro" id="IPR004437">
    <property type="entry name" value="ParB/RepB/Spo0J"/>
</dbReference>
<protein>
    <submittedName>
        <fullName evidence="4">ParB/RepB/Spo0J family partition protein</fullName>
    </submittedName>
</protein>
<dbReference type="InterPro" id="IPR050336">
    <property type="entry name" value="Chromosome_partition/occlusion"/>
</dbReference>
<dbReference type="PANTHER" id="PTHR33375:SF8">
    <property type="entry name" value="NUCLEOID OCCLUSION PROTEIN"/>
    <property type="match status" value="1"/>
</dbReference>
<dbReference type="Pfam" id="PF17762">
    <property type="entry name" value="HTH_ParB"/>
    <property type="match status" value="1"/>
</dbReference>
<dbReference type="SUPFAM" id="SSF110849">
    <property type="entry name" value="ParB/Sulfiredoxin"/>
    <property type="match status" value="1"/>
</dbReference>
<evidence type="ECO:0000256" key="2">
    <source>
        <dbReference type="SAM" id="MobiDB-lite"/>
    </source>
</evidence>
<comment type="caution">
    <text evidence="4">The sequence shown here is derived from an EMBL/GenBank/DDBJ whole genome shotgun (WGS) entry which is preliminary data.</text>
</comment>
<comment type="similarity">
    <text evidence="1">Belongs to the ParB family.</text>
</comment>
<sequence length="304" mass="34407">MGIMQDKRRVIEIPLDDIYPNPAQPRRSFPEKELLELSRSIRQNGLLQPLSVRRTKNGYELIAGERRWRACRLAGLDSAACIVNSCSDKQSAVLAMTENLQRQDLQIFEEAEGIRRLIEEWGVTQEEAALRLGKSQSTLANKLRLLRLTQEERKKISENGLTERHARALLRVDDVELRGKVLDAILAQHLNVQQTDQFIERLLSEKEDKPKNKKRIIVKDIRIFMNTISHAVKTMQLSGIQAKTIRNETDDYIECIVRIPKTGPAAGRMTPPPEKQAAVPEAAQPPAPSMESNPEDKPVSRIAG</sequence>
<evidence type="ECO:0000256" key="1">
    <source>
        <dbReference type="ARBA" id="ARBA00006295"/>
    </source>
</evidence>
<dbReference type="Gene3D" id="3.90.1530.30">
    <property type="match status" value="1"/>
</dbReference>
<dbReference type="EMBL" id="JAKNHQ010000013">
    <property type="protein sequence ID" value="MCG4611241.1"/>
    <property type="molecule type" value="Genomic_DNA"/>
</dbReference>
<gene>
    <name evidence="4" type="ORF">L0P57_09910</name>
</gene>
<dbReference type="NCBIfam" id="TIGR00180">
    <property type="entry name" value="parB_part"/>
    <property type="match status" value="1"/>
</dbReference>
<dbReference type="Pfam" id="PF02195">
    <property type="entry name" value="ParB_N"/>
    <property type="match status" value="1"/>
</dbReference>
<feature type="compositionally biased region" description="Basic and acidic residues" evidence="2">
    <location>
        <begin position="294"/>
        <end position="304"/>
    </location>
</feature>
<dbReference type="SMART" id="SM00470">
    <property type="entry name" value="ParB"/>
    <property type="match status" value="1"/>
</dbReference>
<feature type="domain" description="ParB-like N-terminal" evidence="3">
    <location>
        <begin position="11"/>
        <end position="100"/>
    </location>
</feature>
<dbReference type="InterPro" id="IPR036086">
    <property type="entry name" value="ParB/Sulfiredoxin_sf"/>
</dbReference>
<proteinExistence type="inferred from homology"/>
<evidence type="ECO:0000313" key="4">
    <source>
        <dbReference type="EMBL" id="MCG4611241.1"/>
    </source>
</evidence>
<dbReference type="Proteomes" id="UP001298681">
    <property type="component" value="Unassembled WGS sequence"/>
</dbReference>
<dbReference type="Gene3D" id="1.10.10.2830">
    <property type="match status" value="1"/>
</dbReference>
<feature type="region of interest" description="Disordered" evidence="2">
    <location>
        <begin position="262"/>
        <end position="304"/>
    </location>
</feature>
<accession>A0ABS9ML04</accession>
<dbReference type="InterPro" id="IPR041468">
    <property type="entry name" value="HTH_ParB/Spo0J"/>
</dbReference>
<dbReference type="RefSeq" id="WP_237966935.1">
    <property type="nucleotide sequence ID" value="NZ_JAKNHQ010000013.1"/>
</dbReference>
<keyword evidence="5" id="KW-1185">Reference proteome</keyword>
<dbReference type="InterPro" id="IPR003115">
    <property type="entry name" value="ParB_N"/>
</dbReference>
<evidence type="ECO:0000259" key="3">
    <source>
        <dbReference type="SMART" id="SM00470"/>
    </source>
</evidence>
<dbReference type="SUPFAM" id="SSF109709">
    <property type="entry name" value="KorB DNA-binding domain-like"/>
    <property type="match status" value="1"/>
</dbReference>
<name>A0ABS9ML04_9FIRM</name>
<organism evidence="4 5">
    <name type="scientific">Anaeromassilibacillus senegalensis</name>
    <dbReference type="NCBI Taxonomy" id="1673717"/>
    <lineage>
        <taxon>Bacteria</taxon>
        <taxon>Bacillati</taxon>
        <taxon>Bacillota</taxon>
        <taxon>Clostridia</taxon>
        <taxon>Eubacteriales</taxon>
        <taxon>Acutalibacteraceae</taxon>
        <taxon>Anaeromassilibacillus</taxon>
    </lineage>
</organism>
<dbReference type="CDD" id="cd16393">
    <property type="entry name" value="SPO0J_N"/>
    <property type="match status" value="1"/>
</dbReference>